<feature type="compositionally biased region" description="Low complexity" evidence="2">
    <location>
        <begin position="330"/>
        <end position="348"/>
    </location>
</feature>
<feature type="region of interest" description="Disordered" evidence="2">
    <location>
        <begin position="330"/>
        <end position="538"/>
    </location>
</feature>
<feature type="compositionally biased region" description="Low complexity" evidence="2">
    <location>
        <begin position="398"/>
        <end position="424"/>
    </location>
</feature>
<evidence type="ECO:0000313" key="4">
    <source>
        <dbReference type="Proteomes" id="UP000663840"/>
    </source>
</evidence>
<reference evidence="3" key="1">
    <citation type="submission" date="2021-01" db="EMBL/GenBank/DDBJ databases">
        <authorList>
            <person name="Kaushik A."/>
        </authorList>
    </citation>
    <scope>NUCLEOTIDE SEQUENCE</scope>
    <source>
        <strain evidence="3">AG1-1A</strain>
    </source>
</reference>
<feature type="coiled-coil region" evidence="1">
    <location>
        <begin position="257"/>
        <end position="301"/>
    </location>
</feature>
<protein>
    <submittedName>
        <fullName evidence="3">Uncharacterized protein</fullName>
    </submittedName>
</protein>
<evidence type="ECO:0000256" key="2">
    <source>
        <dbReference type="SAM" id="MobiDB-lite"/>
    </source>
</evidence>
<feature type="coiled-coil region" evidence="1">
    <location>
        <begin position="168"/>
        <end position="195"/>
    </location>
</feature>
<feature type="compositionally biased region" description="Low complexity" evidence="2">
    <location>
        <begin position="557"/>
        <end position="569"/>
    </location>
</feature>
<dbReference type="AlphaFoldDB" id="A0A8H3ACX0"/>
<keyword evidence="1" id="KW-0175">Coiled coil</keyword>
<comment type="caution">
    <text evidence="3">The sequence shown here is derived from an EMBL/GenBank/DDBJ whole genome shotgun (WGS) entry which is preliminary data.</text>
</comment>
<dbReference type="Proteomes" id="UP000663840">
    <property type="component" value="Unassembled WGS sequence"/>
</dbReference>
<evidence type="ECO:0000256" key="1">
    <source>
        <dbReference type="SAM" id="Coils"/>
    </source>
</evidence>
<feature type="compositionally biased region" description="Low complexity" evidence="2">
    <location>
        <begin position="609"/>
        <end position="628"/>
    </location>
</feature>
<sequence length="727" mass="77507">MFPTRVQLESLKRAALQAKCKELGIKANSRSEVLIDMVLERYFSTAGPSKPSTSTASSSKKRKADDEPKARRVRAKAEPQDEVLPIRTSPRRGKRAEVVIRTPARVTRAMGKGKAKETTPVEDVVEVAKTASRAAAPATPAPTRPLVPTSTSATVIDTAADVPVQSQIDTNDTRIADLELQIRNARKAGDESTREVLAIKAFQNAIQQAFGDNSSSDTLDSMGQLAQLRDVAPRLVALAGMDADALSLRVDSIEKQAAEFDAAHQRNQTEIAELQERLRGLENEMETISELEASVRQLQSQFNRIPNSVFNNKRPEDSTTDSRYTIIRAPSAAPSAGPSGSQPSSLLSIPEGVFFPSQNQNQNSGRASSVAKSSRGSRPPLAEKEKEIEETGSRRSLRPLSQSPSRTSSQSSRRSPKPYSRPGSVEPPSPTRGKGKGRMIKTSLETVAEDETPLTPVADPFTPTSELPRSPPTPARKSITPPVFARKSASPRGLARKSASPPARKSATPPSRKSVSPPSSETKPSSSTSFFPSLPTFGANGPIKALPFALVASTVKPSSEAASRPSAPSGRVGRTINRPHTASARRPMTSTTKDKEPQPKEPQSFFNFAPSGLSTTTTATNGPTNTSSAPANGGHGFITPERLGANFSMFPAPKIDLGRTPGGLAFKTTGRAPPGTPAATNTLYGTEVARDTRFADLAYDLDVSGSVSWEDSHPIWAAGIPHNAANP</sequence>
<evidence type="ECO:0000313" key="3">
    <source>
        <dbReference type="EMBL" id="CAE6422678.1"/>
    </source>
</evidence>
<accession>A0A8H3ACX0</accession>
<feature type="compositionally biased region" description="Basic and acidic residues" evidence="2">
    <location>
        <begin position="381"/>
        <end position="393"/>
    </location>
</feature>
<name>A0A8H3ACX0_9AGAM</name>
<feature type="compositionally biased region" description="Basic and acidic residues" evidence="2">
    <location>
        <begin position="63"/>
        <end position="79"/>
    </location>
</feature>
<feature type="region of interest" description="Disordered" evidence="2">
    <location>
        <begin position="45"/>
        <end position="80"/>
    </location>
</feature>
<feature type="region of interest" description="Disordered" evidence="2">
    <location>
        <begin position="554"/>
        <end position="634"/>
    </location>
</feature>
<organism evidence="3 4">
    <name type="scientific">Rhizoctonia solani</name>
    <dbReference type="NCBI Taxonomy" id="456999"/>
    <lineage>
        <taxon>Eukaryota</taxon>
        <taxon>Fungi</taxon>
        <taxon>Dikarya</taxon>
        <taxon>Basidiomycota</taxon>
        <taxon>Agaricomycotina</taxon>
        <taxon>Agaricomycetes</taxon>
        <taxon>Cantharellales</taxon>
        <taxon>Ceratobasidiaceae</taxon>
        <taxon>Rhizoctonia</taxon>
    </lineage>
</organism>
<gene>
    <name evidence="3" type="ORF">RDB_LOCUS56478</name>
</gene>
<feature type="compositionally biased region" description="Low complexity" evidence="2">
    <location>
        <begin position="45"/>
        <end position="58"/>
    </location>
</feature>
<feature type="compositionally biased region" description="Low complexity" evidence="2">
    <location>
        <begin position="509"/>
        <end position="537"/>
    </location>
</feature>
<dbReference type="EMBL" id="CAJMWR010001317">
    <property type="protein sequence ID" value="CAE6422678.1"/>
    <property type="molecule type" value="Genomic_DNA"/>
</dbReference>
<proteinExistence type="predicted"/>
<feature type="compositionally biased region" description="Polar residues" evidence="2">
    <location>
        <begin position="356"/>
        <end position="376"/>
    </location>
</feature>